<dbReference type="GO" id="GO:0005634">
    <property type="term" value="C:nucleus"/>
    <property type="evidence" value="ECO:0007669"/>
    <property type="project" value="TreeGrafter"/>
</dbReference>
<evidence type="ECO:0000256" key="3">
    <source>
        <dbReference type="ARBA" id="ARBA00022741"/>
    </source>
</evidence>
<dbReference type="EMBL" id="KB932202">
    <property type="protein sequence ID" value="KCV72039.1"/>
    <property type="molecule type" value="Genomic_DNA"/>
</dbReference>
<dbReference type="Proteomes" id="UP000030693">
    <property type="component" value="Unassembled WGS sequence"/>
</dbReference>
<dbReference type="InterPro" id="IPR003152">
    <property type="entry name" value="FATC_dom"/>
</dbReference>
<sequence>MAPGAPSQPQPRSRSQPHSQAQAQAQAQPHHQQQATIATLSPEQKTRVHALLTGLRWLRDSYFFPSARAPGGLLLRGPSDQPPGDGSAAGHTSDLCSLPGPGQETEHYAVAVAILQEALSLLEKFPNFFPHLSATRSSSSQLLRDLHCGALLLTCARLATTTHRRLTCRHGTPAGAYFAPDAGACALVLHIRQRAIPAPAAAPLPGLPAPGAACPGPSAAALLTQVLATSGDVTALVRQLTDVTASFATSDLSLIEGIMLASLDSLLNLATLPVQVDAKARSGLVPLRFEPFALLAVLSPGFVEAGSCMELSSVAERVSAGRFFLALIEALLLGRPEAEAAAGGLAGGLAGFFGQPDPAAAGPGVPSAEPGPGDAADLLAAGQPPGFSNPAYLTFFLPVVWTVVQSVCAAAGLFLGPWPDARRLLVQPLAGPASVYGVPRPGAGGPAAGLWQLDCASGLDDLLARLAFAEGFFDFARRVCALSVSGRLAPGDTGAALGQLACTVAAWLCEDGRWRVALAGARPADRPVLHRQRLAARRAATRLLEWLLAAERAGRLVLPRASGVEFALATLCAGLSAGLEPAGGPEPEPEDQDVGWVGRLGLRRGAGGRDPTADALAAFLAVGRFAGRYVHAAGEAPSIFLLSAFVRAGVALAGAPEPGGVGSPGPACPAAGSPAPAPAPPPAPAAGLFPMLAALSEAFVRYFDRCTCPGPGSGPAAGDPAPGKRPWLPPGHGSPGRKRPRASGPAAHPMVVDMLGAGAVDDGPASTPTPSQDAWHQAAAPAAGAAAAPSPSTVATTTTAATMAAMAAGLSCSPLAGVSAAAGPFEPRTPSSPLLRLLGGQAPGGAVSGASPGLATPGDRSPSLMSALSGFSWTIAILNQLDAGGFAWPGDPAPGVSPVHFAGGIFASCHSAVEGCPGGRRPGRRLADASMRNIGPAALGLWLALLRRLAGRPAGPPPGSEASMTPGSPGPSRAGPDRAGRELALALWAAGLAGLAWGRVDGSGDPGPCPCGGYALLWRPGAAMDTVLGLRVPASVEVAALVRELGPGAGAPVVVVPAGAPGPVPCLEFRLLGLGAACGEIRALAAGPGASRASLLLEPIDAWSSSAAGPLAGPLARAFVELLAALGDARPAASDGLLAAVSDSVAGFLGAAVREARAALDSPGPGARARALLRQVGSLLRAVVALARGAAAAPPRAGVSLCRVATLAVDAALLGGQLCGACADGVLEGAAPVAVGMAEVEPLAAATAELLFLSRRLVALAHALADAPVPLAPRCMLTGPPAGQRCFLDAASLAGTLARVLAAGRGPPSVGAICALAAGRASGDPDCPGCGGFLGRSSAGGRCPVGAGPGRPDPPAGVVLLPVLDRLMGDLRELADRLASASSASSASSAPACPSPSSPAAAAAAAAASSSATSATSSPAWGPGQAGPGGRPLADVARAKATLRALAAVLRHGGCPPGHVRPVLAVLKRLVRPRSGHLLPAQAPAPAAGAAMHALVADLTGVAELARRAVAELPAWLVPGPGARPGRTAALQLARSLCQSLDPGHCLAGVRLVEVLLPGAARAGGLLPAGGTRPGAGHGLPPPDPDAGPFLVSLVCILARVLASPVAALAGGGPGAPGSPAVPGARGQLQLSPREEAHLVLRSLTTHGLNPPARAAARGRRFAFRNGPGAGADDGPAGARSAASLDAFLGGLVDLHPEHWAAELLAEPLLAGPLPGAGPGALCRTTARLLGMPVPALLERLAPWLVPRLVLFGEGPESPRAAVSAPASGPATGPGSWQAHLLPGHAWPDPALAPHPGNTLLAFVRLTGRRADAVSQLLDQIDHLLLCSVYVSALPGLAAAAAAAGPGPGPGPAVSGPADPPDALVFDPSSPVGVALYGGGAGAGGDAGGPDGRAALRLDMAQVDAVAARAARDSISSIFRMLLGAPAVGPGPAPAPAPDDPSAPALVCDRRALWVLRTCAHRVLLTGLLHLGRAEARLAECPGPEADPLGVRPQAVLEQRLALGLLREVARSLLPPGEEPRHAAARPGPGAAGQGLALIRTLLRPFMFQTLHNIKHLVLVEGADAGPAGDAGSTAPPPPPATSLAWHPARLALDAGQRAAFFALGWVFAVCRGEGDGGGGGGDTDKDRDSVELTPSVAAHSLTALRFGLAGAGADVALRGAALFAARALARWCRAELDARAAGAGGLGPAASGGPAAGAGALDLAPGPLLSWLLMLAASASAAAAASASVADMAGPRPPGPHSPGPACARWPCLGCHRARRLDALAGDMARAALLRPDGRTLDAHMLPLVVAVPGAASCRGFRLALGLWEAGLRAPCIRCLEAVARAGGRAGALAHPEAGRLAALWADAELLTPAEAEDLAGLLAPGGAAGHPVGELLQRAPPAAEQPSPAGAEAPPGDGAAGAAPAACWRCDHAAGPGSGPGPVALEPHRLLARLFPLARVVDLLRGCALGLRSGDPVLMAACGDRLRRLAAGAWSTLSPVALAGCGPAAGAADDRPGSAFAQARGQLADLPPADPRLGAAAHDACLALAAWLMSGAPAAGPAPGQHRLRACLAVLGSLAGGDPAGGGPTPGPLAPMASLPTRQGFHLGLAALDFGPSLGLSLGEALGQPLAGSAAGAAGAGTSSTGQMTSRSMMLGLADRLELAWRLVNGPLLRLLLVGSLGGGAPGAPGAPGGLVADLADSCFDVAAGGRGPGMPAGTPREGLASAQVVDVASLLIQQLLQKTCGLTASLAAQVPEDAPARAFNMHSAAVAALAAPPGPGSSGVPDSLAVALWRRFPPATRRQLAHFLETELRLSPAGGAGPGGSAGQQPTQPTQPTQPPAPGEGAGASADSPGAPGPGWPPRHRSIIDALQAHLSPGDVGRSLFSELVALALGPGPAAGLGPGPGADGDAGDRPAGRPAGRPAINAPRLVGDWLRGLALRLGRLAAGLDSARVVARFGPAAADPGDSAAMPNGPAPVFACLETLPGGEDGAALARALLPHLVIFLVANCRFPTSTGGEAHHHHHHQQQQQQQQPQQPGVFHWVHLDPVAALVAHELAAPLVLAAELASDRTAPRVLAAAAHLAALEATLLVEAVRRWAVARARVASGTRADMQLHMRQLLLSAECWPRLPFGPVPRTPVDLFLMANPQPPAEVETAAGPAAARPSAAGLKLEGVRGHVAVCRLLAFTDLQVPPALQAAVLWQALRQDAPGPVAPARPPVVHCPEAVANEHAAALRPLLGPGGPDPAAPGPARQAALSPGARALGAAVLERLAGDARRALGPLRALAPALLALHQAGAEPTPGALAALVPGNAPTVEDQPPVGFFPGSLPFFLGWSPAVCECLGAAAGVAAADGLDASPADDPCALVAGVAACRVPALLAAADLFADMAAGSAADAPGPGPEPDLSALGPLEAQTLALAMGAAGPGGAAEGPAGHRAPGPDLDLLRGQLRALEAWARRDDMLAAEEAELAGQLAGSGGLAAAHLRLALAAGDATEVLAAAGAPAGPAAGLAAPSRAGPPLPGADVRALAASAALRLGQWDMAAGLACHPGPDSSPPAPGPGPRMNPALERLLRVLPAGPGDLAGLARLDQHLARPLVAWRDGGPPAPDPAGASALAVACRFARAPGSMGPGLAPELARLTLFADVDLLAGGLPGLAARADAPAADPGPGQRDTRGPEAARLRRALVTAERDTQLLDAMTARLLGRPAPGHAGAFSLSAAQCQGDCQGGTDWPSARGCQCAPGRSALTGGGLSVVAAARLANGAPPGGRGPASARRLADRADTADLVLSLQEAMLGRLAAGAAGRAADLLGAGSPGARGAGALVRAAAAARRQHRSNALWRCLALVARGQGVPALARAALLRVSPLPGLAGPGMAAALQALRAPSRAGPGLHALVADWPGRLEALRLADRLATAFCLGERPGDLDRLPLPAGPATDPATGHEYPEYVLLRRSLAIAWLVSAGAGAGAETRAAVGRPGPESDSSASVEHAFSRALDFIREADGPRAHQWAHYHYGRFCDGMLAAAAEQYRLAAAAVPPTPTVPSAQPARTRDPHELLRFEEQIQARAVALAAAFGAGRVAASWLHKAAHHYLRALQSRGPGPGPGHGPHAGGSHVAGLALPRLLTLWLSTCATLAPLPATNALSVSNSLGSAATAGVHFSDRVLLASEHLSTDILTAVAQTPFPAPPPPSLGQGFEPPPAHLYRTCADLTATISLGLAGVSLSEMLVVFPHLLVGYRRVFDVAARKAFVTLISTVAVHFPGHALWKMIGLPAMAPWRPTLLSQTLELARSVELSAGGRAGTRRAAAPPPAPGSPASSQDIESTIRQILLLSDFLEAHTASDPKDRAPGMATTLPGVPTRGPVVNNVTVPVRAFIQASFDAADPAAAAHFGLGIDPHIGFLGLSQHHAGPEAGHFGRAAAAHATRAPTISAILPSIEVLKSLQRPVRRNLEGTDGRVYSVLIKCEHGEVRRDVGANSVHDVVNSLLAGQDRHSLLHSAGTGGQGPCAGPAAGACATLRPSTDPLGGQCTCPAGTRIRTFAVTPLSANVAIFEWIDKTSTIMKEIESIVTSPASWSMLSRPKPSALKTVHNFEELSHIDVPFHRWFAARSPTARAWLLARRRFSSSLAVMSVVGFLLGLGDRHLDNILIDTESFQVVHVDFNCIFEKGLFLQVPETVPFRLTRALLDALGVISLGPLDRRALDSTQARRQSASALLARGKSITRSVSGGSGAGPLAPVATGLLYSDEEEDLLLGPPVGGSGGSSDLGGSIVIADGPAGRSVLRAAPGPGATSPAATVKPLGPARVEALEDAILATNVAASHFGRVCATVLGVLRQQAHMLDGVLEIVCPDVLEPNELSMPLLHTVLGRIRVKLAGRLACMRVSQRADQGGTRLDESLNPLRSIDRQAARFDAERRAAARRFELPEELAVEQQVYELLSEATARANLRLMFYGWRSYL</sequence>
<accession>A0A058ZCD2</accession>
<dbReference type="InterPro" id="IPR018936">
    <property type="entry name" value="PI3/4_kinase_CS"/>
</dbReference>
<keyword evidence="2" id="KW-0808">Transferase</keyword>
<feature type="region of interest" description="Disordered" evidence="6">
    <location>
        <begin position="74"/>
        <end position="100"/>
    </location>
</feature>
<name>A0A058ZCD2_FONAL</name>
<evidence type="ECO:0000256" key="1">
    <source>
        <dbReference type="ARBA" id="ARBA00012513"/>
    </source>
</evidence>
<feature type="compositionally biased region" description="Pro residues" evidence="6">
    <location>
        <begin position="3535"/>
        <end position="3546"/>
    </location>
</feature>
<evidence type="ECO:0000256" key="5">
    <source>
        <dbReference type="ARBA" id="ARBA00022840"/>
    </source>
</evidence>
<gene>
    <name evidence="8" type="ORF">H696_01446</name>
</gene>
<dbReference type="OrthoDB" id="381190at2759"/>
<feature type="region of interest" description="Disordered" evidence="6">
    <location>
        <begin position="1"/>
        <end position="41"/>
    </location>
</feature>
<feature type="compositionally biased region" description="Low complexity" evidence="6">
    <location>
        <begin position="831"/>
        <end position="840"/>
    </location>
</feature>
<feature type="region of interest" description="Disordered" evidence="6">
    <location>
        <begin position="831"/>
        <end position="861"/>
    </location>
</feature>
<dbReference type="GO" id="GO:0005524">
    <property type="term" value="F:ATP binding"/>
    <property type="evidence" value="ECO:0007669"/>
    <property type="project" value="UniProtKB-KW"/>
</dbReference>
<dbReference type="STRING" id="691883.A0A058ZCD2"/>
<feature type="region of interest" description="Disordered" evidence="6">
    <location>
        <begin position="659"/>
        <end position="680"/>
    </location>
</feature>
<protein>
    <recommendedName>
        <fullName evidence="1">non-specific serine/threonine protein kinase</fullName>
        <ecNumber evidence="1">2.7.11.1</ecNumber>
    </recommendedName>
</protein>
<feature type="region of interest" description="Disordered" evidence="6">
    <location>
        <begin position="4279"/>
        <end position="4299"/>
    </location>
</feature>
<dbReference type="InterPro" id="IPR011009">
    <property type="entry name" value="Kinase-like_dom_sf"/>
</dbReference>
<dbReference type="SMART" id="SM01343">
    <property type="entry name" value="FATC"/>
    <property type="match status" value="1"/>
</dbReference>
<dbReference type="InterPro" id="IPR036940">
    <property type="entry name" value="PI3/4_kinase_cat_sf"/>
</dbReference>
<keyword evidence="5" id="KW-0067">ATP-binding</keyword>
<feature type="domain" description="PI3K/PI4K catalytic" evidence="7">
    <location>
        <begin position="4412"/>
        <end position="4746"/>
    </location>
</feature>
<feature type="region of interest" description="Disordered" evidence="6">
    <location>
        <begin position="1841"/>
        <end position="1864"/>
    </location>
</feature>
<feature type="region of interest" description="Disordered" evidence="6">
    <location>
        <begin position="1413"/>
        <end position="1433"/>
    </location>
</feature>
<evidence type="ECO:0000256" key="2">
    <source>
        <dbReference type="ARBA" id="ARBA00022679"/>
    </source>
</evidence>
<evidence type="ECO:0000259" key="7">
    <source>
        <dbReference type="PROSITE" id="PS50290"/>
    </source>
</evidence>
<dbReference type="SMART" id="SM00146">
    <property type="entry name" value="PI3Kc"/>
    <property type="match status" value="1"/>
</dbReference>
<feature type="region of interest" description="Disordered" evidence="6">
    <location>
        <begin position="2883"/>
        <end position="2907"/>
    </location>
</feature>
<evidence type="ECO:0000313" key="9">
    <source>
        <dbReference type="Proteomes" id="UP000030693"/>
    </source>
</evidence>
<dbReference type="PANTHER" id="PTHR11139">
    <property type="entry name" value="ATAXIA TELANGIECTASIA MUTATED ATM -RELATED"/>
    <property type="match status" value="1"/>
</dbReference>
<proteinExistence type="predicted"/>
<feature type="region of interest" description="Disordered" evidence="6">
    <location>
        <begin position="3219"/>
        <end position="3238"/>
    </location>
</feature>
<feature type="compositionally biased region" description="Low complexity" evidence="6">
    <location>
        <begin position="1852"/>
        <end position="1863"/>
    </location>
</feature>
<keyword evidence="9" id="KW-1185">Reference proteome</keyword>
<feature type="region of interest" description="Disordered" evidence="6">
    <location>
        <begin position="2999"/>
        <end position="3020"/>
    </location>
</feature>
<dbReference type="SUPFAM" id="SSF56112">
    <property type="entry name" value="Protein kinase-like (PK-like)"/>
    <property type="match status" value="1"/>
</dbReference>
<dbReference type="RefSeq" id="XP_009493617.1">
    <property type="nucleotide sequence ID" value="XM_009495342.1"/>
</dbReference>
<dbReference type="InterPro" id="IPR000403">
    <property type="entry name" value="PI3/4_kinase_cat_dom"/>
</dbReference>
<feature type="compositionally biased region" description="Low complexity" evidence="6">
    <location>
        <begin position="778"/>
        <end position="790"/>
    </location>
</feature>
<keyword evidence="4" id="KW-0418">Kinase</keyword>
<feature type="region of interest" description="Disordered" evidence="6">
    <location>
        <begin position="713"/>
        <end position="790"/>
    </location>
</feature>
<dbReference type="Gene3D" id="1.10.1070.11">
    <property type="entry name" value="Phosphatidylinositol 3-/4-kinase, catalytic domain"/>
    <property type="match status" value="1"/>
</dbReference>
<feature type="region of interest" description="Disordered" evidence="6">
    <location>
        <begin position="953"/>
        <end position="978"/>
    </location>
</feature>
<feature type="region of interest" description="Disordered" evidence="6">
    <location>
        <begin position="2797"/>
        <end position="2847"/>
    </location>
</feature>
<dbReference type="Pfam" id="PF00454">
    <property type="entry name" value="PI3_PI4_kinase"/>
    <property type="match status" value="1"/>
</dbReference>
<dbReference type="InterPro" id="IPR050517">
    <property type="entry name" value="DDR_Repair_Kinase"/>
</dbReference>
<dbReference type="PROSITE" id="PS00916">
    <property type="entry name" value="PI3_4_KINASE_2"/>
    <property type="match status" value="1"/>
</dbReference>
<feature type="compositionally biased region" description="Low complexity" evidence="6">
    <location>
        <begin position="1"/>
        <end position="35"/>
    </location>
</feature>
<evidence type="ECO:0000256" key="4">
    <source>
        <dbReference type="ARBA" id="ARBA00022777"/>
    </source>
</evidence>
<feature type="compositionally biased region" description="Gly residues" evidence="6">
    <location>
        <begin position="2883"/>
        <end position="2892"/>
    </location>
</feature>
<feature type="compositionally biased region" description="Low complexity" evidence="6">
    <location>
        <begin position="1413"/>
        <end position="1423"/>
    </location>
</feature>
<dbReference type="PROSITE" id="PS50290">
    <property type="entry name" value="PI3_4_KINASE_3"/>
    <property type="match status" value="1"/>
</dbReference>
<dbReference type="eggNOG" id="KOG0890">
    <property type="taxonomic scope" value="Eukaryota"/>
</dbReference>
<dbReference type="GO" id="GO:0004674">
    <property type="term" value="F:protein serine/threonine kinase activity"/>
    <property type="evidence" value="ECO:0007669"/>
    <property type="project" value="UniProtKB-EC"/>
</dbReference>
<evidence type="ECO:0000313" key="8">
    <source>
        <dbReference type="EMBL" id="KCV72039.1"/>
    </source>
</evidence>
<feature type="compositionally biased region" description="Low complexity" evidence="6">
    <location>
        <begin position="3011"/>
        <end position="3020"/>
    </location>
</feature>
<dbReference type="GeneID" id="20526171"/>
<feature type="compositionally biased region" description="Low complexity" evidence="6">
    <location>
        <begin position="664"/>
        <end position="674"/>
    </location>
</feature>
<feature type="region of interest" description="Disordered" evidence="6">
    <location>
        <begin position="2382"/>
        <end position="2402"/>
    </location>
</feature>
<reference evidence="8" key="1">
    <citation type="submission" date="2013-04" db="EMBL/GenBank/DDBJ databases">
        <title>The Genome Sequence of Fonticula alba ATCC 38817.</title>
        <authorList>
            <consortium name="The Broad Institute Genomics Platform"/>
            <person name="Russ C."/>
            <person name="Cuomo C."/>
            <person name="Burger G."/>
            <person name="Gray M.W."/>
            <person name="Holland P.W.H."/>
            <person name="King N."/>
            <person name="Lang F.B.F."/>
            <person name="Roger A.J."/>
            <person name="Ruiz-Trillo I."/>
            <person name="Brown M."/>
            <person name="Walker B."/>
            <person name="Young S."/>
            <person name="Zeng Q."/>
            <person name="Gargeya S."/>
            <person name="Fitzgerald M."/>
            <person name="Haas B."/>
            <person name="Abouelleil A."/>
            <person name="Allen A.W."/>
            <person name="Alvarado L."/>
            <person name="Arachchi H.M."/>
            <person name="Berlin A.M."/>
            <person name="Chapman S.B."/>
            <person name="Gainer-Dewar J."/>
            <person name="Goldberg J."/>
            <person name="Griggs A."/>
            <person name="Gujja S."/>
            <person name="Hansen M."/>
            <person name="Howarth C."/>
            <person name="Imamovic A."/>
            <person name="Ireland A."/>
            <person name="Larimer J."/>
            <person name="McCowan C."/>
            <person name="Murphy C."/>
            <person name="Pearson M."/>
            <person name="Poon T.W."/>
            <person name="Priest M."/>
            <person name="Roberts A."/>
            <person name="Saif S."/>
            <person name="Shea T."/>
            <person name="Sisk P."/>
            <person name="Sykes S."/>
            <person name="Wortman J."/>
            <person name="Nusbaum C."/>
            <person name="Birren B."/>
        </authorList>
    </citation>
    <scope>NUCLEOTIDE SEQUENCE [LARGE SCALE GENOMIC DNA]</scope>
    <source>
        <strain evidence="8">ATCC 38817</strain>
    </source>
</reference>
<organism evidence="8">
    <name type="scientific">Fonticula alba</name>
    <name type="common">Slime mold</name>
    <dbReference type="NCBI Taxonomy" id="691883"/>
    <lineage>
        <taxon>Eukaryota</taxon>
        <taxon>Rotosphaerida</taxon>
        <taxon>Fonticulaceae</taxon>
        <taxon>Fonticula</taxon>
    </lineage>
</organism>
<feature type="region of interest" description="Disordered" evidence="6">
    <location>
        <begin position="3528"/>
        <end position="3549"/>
    </location>
</feature>
<keyword evidence="3" id="KW-0547">Nucleotide-binding</keyword>
<dbReference type="OMA" id="THRDPEH"/>
<dbReference type="EC" id="2.7.11.1" evidence="1"/>
<evidence type="ECO:0000256" key="6">
    <source>
        <dbReference type="SAM" id="MobiDB-lite"/>
    </source>
</evidence>